<dbReference type="InterPro" id="IPR039418">
    <property type="entry name" value="LexA-like"/>
</dbReference>
<dbReference type="SUPFAM" id="SSF51306">
    <property type="entry name" value="LexA/Signal peptidase"/>
    <property type="match status" value="1"/>
</dbReference>
<feature type="region of interest" description="Disordered" evidence="1">
    <location>
        <begin position="1"/>
        <end position="28"/>
    </location>
</feature>
<proteinExistence type="predicted"/>
<dbReference type="Proteomes" id="UP001624684">
    <property type="component" value="Unassembled WGS sequence"/>
</dbReference>
<dbReference type="NCBIfam" id="NF007621">
    <property type="entry name" value="PRK10276.1"/>
    <property type="match status" value="1"/>
</dbReference>
<evidence type="ECO:0000313" key="3">
    <source>
        <dbReference type="EMBL" id="MFL1732995.1"/>
    </source>
</evidence>
<dbReference type="InterPro" id="IPR015927">
    <property type="entry name" value="Peptidase_S24_S26A/B/C"/>
</dbReference>
<dbReference type="PANTHER" id="PTHR33516:SF2">
    <property type="entry name" value="LEXA REPRESSOR-RELATED"/>
    <property type="match status" value="1"/>
</dbReference>
<feature type="domain" description="Peptidase S24/S26A/S26B/S26C" evidence="2">
    <location>
        <begin position="85"/>
        <end position="203"/>
    </location>
</feature>
<name>A0ABW8U8V0_9GAMM</name>
<dbReference type="RefSeq" id="WP_407069502.1">
    <property type="nucleotide sequence ID" value="NZ_JBJJXE010000017.1"/>
</dbReference>
<dbReference type="CDD" id="cd06529">
    <property type="entry name" value="S24_LexA-like"/>
    <property type="match status" value="1"/>
</dbReference>
<dbReference type="InterPro" id="IPR050077">
    <property type="entry name" value="LexA_repressor"/>
</dbReference>
<evidence type="ECO:0000313" key="4">
    <source>
        <dbReference type="Proteomes" id="UP001624684"/>
    </source>
</evidence>
<dbReference type="Pfam" id="PF00717">
    <property type="entry name" value="Peptidase_S24"/>
    <property type="match status" value="1"/>
</dbReference>
<evidence type="ECO:0000256" key="1">
    <source>
        <dbReference type="SAM" id="MobiDB-lite"/>
    </source>
</evidence>
<dbReference type="Gene3D" id="2.10.109.10">
    <property type="entry name" value="Umud Fragment, subunit A"/>
    <property type="match status" value="1"/>
</dbReference>
<gene>
    <name evidence="3" type="ORF">ACJHVH_08375</name>
</gene>
<dbReference type="InterPro" id="IPR036286">
    <property type="entry name" value="LexA/Signal_pep-like_sf"/>
</dbReference>
<reference evidence="3 4" key="1">
    <citation type="submission" date="2024-11" db="EMBL/GenBank/DDBJ databases">
        <title>First Report of Moraxella oculi in Brazil in an Infectious Bovine Keratoconjunctivitis Outbreak.</title>
        <authorList>
            <person name="Carvalho C.V."/>
            <person name="Domingues R."/>
            <person name="Coutinho C."/>
            <person name="Honorio N.T.B.S."/>
            <person name="Faza D.R.L.R."/>
            <person name="Carvalho W.A."/>
            <person name="Machado A.B.F."/>
            <person name="Martins M.F."/>
            <person name="Gaspar E.B."/>
        </authorList>
    </citation>
    <scope>NUCLEOTIDE SEQUENCE [LARGE SCALE GENOMIC DNA]</scope>
    <source>
        <strain evidence="3 4">2117LE</strain>
    </source>
</reference>
<sequence length="216" mass="23541">MPDIKEPLNKTKGCGHGGKRANAGRKSTLGEKTVVKRIPISCVPIVDEILAAKRASYHLKPSKYMGRLPDDVLYLSNTPNKLDIPLYQEKVAAGFPSPAEGYLSNEIDLNELLVTNPPATIMIRCGGLSMLDAGIDLDDLLIVDRSATAEHNNIVLANVNNEFTIKRLVKGAHGFELHSENNSGDYPNFIPSDGDEWSIVGVVSHVIKKTRGAWGR</sequence>
<protein>
    <submittedName>
        <fullName evidence="3">LexA family protein</fullName>
    </submittedName>
</protein>
<dbReference type="EMBL" id="JBJJXE010000017">
    <property type="protein sequence ID" value="MFL1732995.1"/>
    <property type="molecule type" value="Genomic_DNA"/>
</dbReference>
<evidence type="ECO:0000259" key="2">
    <source>
        <dbReference type="Pfam" id="PF00717"/>
    </source>
</evidence>
<organism evidence="3 4">
    <name type="scientific">Moraxella oculi</name>
    <dbReference type="NCBI Taxonomy" id="2940516"/>
    <lineage>
        <taxon>Bacteria</taxon>
        <taxon>Pseudomonadati</taxon>
        <taxon>Pseudomonadota</taxon>
        <taxon>Gammaproteobacteria</taxon>
        <taxon>Moraxellales</taxon>
        <taxon>Moraxellaceae</taxon>
        <taxon>Moraxella</taxon>
    </lineage>
</organism>
<dbReference type="PANTHER" id="PTHR33516">
    <property type="entry name" value="LEXA REPRESSOR"/>
    <property type="match status" value="1"/>
</dbReference>
<accession>A0ABW8U8V0</accession>
<keyword evidence="4" id="KW-1185">Reference proteome</keyword>
<comment type="caution">
    <text evidence="3">The sequence shown here is derived from an EMBL/GenBank/DDBJ whole genome shotgun (WGS) entry which is preliminary data.</text>
</comment>